<accession>A0ABQ6CRQ7</accession>
<keyword evidence="2" id="KW-1185">Reference proteome</keyword>
<protein>
    <submittedName>
        <fullName evidence="1">Phosphoglycerate mutase</fullName>
    </submittedName>
</protein>
<dbReference type="EMBL" id="BSPC01000063">
    <property type="protein sequence ID" value="GLS22463.1"/>
    <property type="molecule type" value="Genomic_DNA"/>
</dbReference>
<gene>
    <name evidence="1" type="ORF">GCM10007874_54810</name>
</gene>
<proteinExistence type="predicted"/>
<dbReference type="Pfam" id="PF00300">
    <property type="entry name" value="His_Phos_1"/>
    <property type="match status" value="1"/>
</dbReference>
<sequence length="201" mass="21998">MSKARIAYFITHAEVEIDPAIPVPDWRLSLRGRARHEAFNRRGFVGGIGAVYSSNEEKARNGGDILARHLGLPLQVVEALHENDRSATGYLKSQEFEETANAFFANPEISIRGWERAIDAQARIVAAVTGILDRDRGEGDIAFIAHGGVGALLLCHLLKAPISRTHDQPGGGGHYFAFETSTRHLLHGWKRIDEEAPVAAS</sequence>
<dbReference type="RefSeq" id="WP_284315423.1">
    <property type="nucleotide sequence ID" value="NZ_BSPC01000063.1"/>
</dbReference>
<organism evidence="1 2">
    <name type="scientific">Labrys miyagiensis</name>
    <dbReference type="NCBI Taxonomy" id="346912"/>
    <lineage>
        <taxon>Bacteria</taxon>
        <taxon>Pseudomonadati</taxon>
        <taxon>Pseudomonadota</taxon>
        <taxon>Alphaproteobacteria</taxon>
        <taxon>Hyphomicrobiales</taxon>
        <taxon>Xanthobacteraceae</taxon>
        <taxon>Labrys</taxon>
    </lineage>
</organism>
<dbReference type="InterPro" id="IPR029033">
    <property type="entry name" value="His_PPase_superfam"/>
</dbReference>
<evidence type="ECO:0000313" key="1">
    <source>
        <dbReference type="EMBL" id="GLS22463.1"/>
    </source>
</evidence>
<name>A0ABQ6CRQ7_9HYPH</name>
<evidence type="ECO:0000313" key="2">
    <source>
        <dbReference type="Proteomes" id="UP001156882"/>
    </source>
</evidence>
<dbReference type="Gene3D" id="3.40.50.1240">
    <property type="entry name" value="Phosphoglycerate mutase-like"/>
    <property type="match status" value="1"/>
</dbReference>
<dbReference type="SUPFAM" id="SSF53254">
    <property type="entry name" value="Phosphoglycerate mutase-like"/>
    <property type="match status" value="1"/>
</dbReference>
<reference evidence="2" key="1">
    <citation type="journal article" date="2019" name="Int. J. Syst. Evol. Microbiol.">
        <title>The Global Catalogue of Microorganisms (GCM) 10K type strain sequencing project: providing services to taxonomists for standard genome sequencing and annotation.</title>
        <authorList>
            <consortium name="The Broad Institute Genomics Platform"/>
            <consortium name="The Broad Institute Genome Sequencing Center for Infectious Disease"/>
            <person name="Wu L."/>
            <person name="Ma J."/>
        </authorList>
    </citation>
    <scope>NUCLEOTIDE SEQUENCE [LARGE SCALE GENOMIC DNA]</scope>
    <source>
        <strain evidence="2">NBRC 101365</strain>
    </source>
</reference>
<dbReference type="Proteomes" id="UP001156882">
    <property type="component" value="Unassembled WGS sequence"/>
</dbReference>
<dbReference type="InterPro" id="IPR013078">
    <property type="entry name" value="His_Pase_superF_clade-1"/>
</dbReference>
<comment type="caution">
    <text evidence="1">The sequence shown here is derived from an EMBL/GenBank/DDBJ whole genome shotgun (WGS) entry which is preliminary data.</text>
</comment>